<evidence type="ECO:0000313" key="1">
    <source>
        <dbReference type="EMBL" id="CAB3388472.1"/>
    </source>
</evidence>
<keyword evidence="2" id="KW-1185">Reference proteome</keyword>
<protein>
    <submittedName>
        <fullName evidence="1">Uncharacterized protein</fullName>
    </submittedName>
</protein>
<sequence>MEKVSAVYLKVSILARATKLEKLWIRLTSRRKTNTEGSRVSFPGEKRPSTIRFNILFLPAEEKVRSFQPC</sequence>
<dbReference type="EMBL" id="CADEPI010000789">
    <property type="protein sequence ID" value="CAB3388472.1"/>
    <property type="molecule type" value="Genomic_DNA"/>
</dbReference>
<dbReference type="AlphaFoldDB" id="A0A8S1EDV2"/>
<evidence type="ECO:0000313" key="2">
    <source>
        <dbReference type="Proteomes" id="UP000494165"/>
    </source>
</evidence>
<gene>
    <name evidence="1" type="ORF">CLODIP_2_CD05943</name>
</gene>
<dbReference type="Proteomes" id="UP000494165">
    <property type="component" value="Unassembled WGS sequence"/>
</dbReference>
<name>A0A8S1EDV2_9INSE</name>
<organism evidence="1 2">
    <name type="scientific">Cloeon dipterum</name>
    <dbReference type="NCBI Taxonomy" id="197152"/>
    <lineage>
        <taxon>Eukaryota</taxon>
        <taxon>Metazoa</taxon>
        <taxon>Ecdysozoa</taxon>
        <taxon>Arthropoda</taxon>
        <taxon>Hexapoda</taxon>
        <taxon>Insecta</taxon>
        <taxon>Pterygota</taxon>
        <taxon>Palaeoptera</taxon>
        <taxon>Ephemeroptera</taxon>
        <taxon>Pisciforma</taxon>
        <taxon>Baetidae</taxon>
        <taxon>Cloeon</taxon>
    </lineage>
</organism>
<proteinExistence type="predicted"/>
<reference evidence="1 2" key="1">
    <citation type="submission" date="2020-04" db="EMBL/GenBank/DDBJ databases">
        <authorList>
            <person name="Alioto T."/>
            <person name="Alioto T."/>
            <person name="Gomez Garrido J."/>
        </authorList>
    </citation>
    <scope>NUCLEOTIDE SEQUENCE [LARGE SCALE GENOMIC DNA]</scope>
</reference>
<comment type="caution">
    <text evidence="1">The sequence shown here is derived from an EMBL/GenBank/DDBJ whole genome shotgun (WGS) entry which is preliminary data.</text>
</comment>
<accession>A0A8S1EDV2</accession>